<protein>
    <submittedName>
        <fullName evidence="1">Uncharacterized protein</fullName>
    </submittedName>
</protein>
<dbReference type="STRING" id="1348612.A0A397IEA7"/>
<name>A0A397IEA7_9GLOM</name>
<gene>
    <name evidence="1" type="ORF">Glove_246g22</name>
</gene>
<dbReference type="AlphaFoldDB" id="A0A397IEA7"/>
<accession>A0A397IEA7</accession>
<dbReference type="GO" id="GO:0006099">
    <property type="term" value="P:tricarboxylic acid cycle"/>
    <property type="evidence" value="ECO:0007669"/>
    <property type="project" value="TreeGrafter"/>
</dbReference>
<dbReference type="GO" id="GO:0051539">
    <property type="term" value="F:4 iron, 4 sulfur cluster binding"/>
    <property type="evidence" value="ECO:0007669"/>
    <property type="project" value="TreeGrafter"/>
</dbReference>
<dbReference type="SUPFAM" id="SSF53732">
    <property type="entry name" value="Aconitase iron-sulfur domain"/>
    <property type="match status" value="1"/>
</dbReference>
<dbReference type="InterPro" id="IPR050926">
    <property type="entry name" value="Aconitase/IPM_isomerase"/>
</dbReference>
<evidence type="ECO:0000313" key="2">
    <source>
        <dbReference type="Proteomes" id="UP000266861"/>
    </source>
</evidence>
<dbReference type="GO" id="GO:0005829">
    <property type="term" value="C:cytosol"/>
    <property type="evidence" value="ECO:0007669"/>
    <property type="project" value="TreeGrafter"/>
</dbReference>
<keyword evidence="2" id="KW-1185">Reference proteome</keyword>
<dbReference type="OrthoDB" id="2224430at2759"/>
<reference evidence="1 2" key="1">
    <citation type="submission" date="2018-08" db="EMBL/GenBank/DDBJ databases">
        <title>Genome and evolution of the arbuscular mycorrhizal fungus Diversispora epigaea (formerly Glomus versiforme) and its bacterial endosymbionts.</title>
        <authorList>
            <person name="Sun X."/>
            <person name="Fei Z."/>
            <person name="Harrison M."/>
        </authorList>
    </citation>
    <scope>NUCLEOTIDE SEQUENCE [LARGE SCALE GENOMIC DNA]</scope>
    <source>
        <strain evidence="1 2">IT104</strain>
    </source>
</reference>
<dbReference type="PANTHER" id="PTHR43160:SF3">
    <property type="entry name" value="ACONITATE HYDRATASE, MITOCHONDRIAL"/>
    <property type="match status" value="1"/>
</dbReference>
<dbReference type="EMBL" id="PQFF01000227">
    <property type="protein sequence ID" value="RHZ72106.1"/>
    <property type="molecule type" value="Genomic_DNA"/>
</dbReference>
<dbReference type="GO" id="GO:0003994">
    <property type="term" value="F:aconitate hydratase activity"/>
    <property type="evidence" value="ECO:0007669"/>
    <property type="project" value="TreeGrafter"/>
</dbReference>
<sequence length="105" mass="11915">MLECADAVDAMCIFHGNLILLFYTKNIRSLSVILHLVEKLTVRASIYSSYPKADADAKCDQVIEITLSELEHYIHGPFTSDLSTSLSKFLDFIKKKGWEDEINQC</sequence>
<dbReference type="InterPro" id="IPR036008">
    <property type="entry name" value="Aconitase_4Fe-4S_dom"/>
</dbReference>
<organism evidence="1 2">
    <name type="scientific">Diversispora epigaea</name>
    <dbReference type="NCBI Taxonomy" id="1348612"/>
    <lineage>
        <taxon>Eukaryota</taxon>
        <taxon>Fungi</taxon>
        <taxon>Fungi incertae sedis</taxon>
        <taxon>Mucoromycota</taxon>
        <taxon>Glomeromycotina</taxon>
        <taxon>Glomeromycetes</taxon>
        <taxon>Diversisporales</taxon>
        <taxon>Diversisporaceae</taxon>
        <taxon>Diversispora</taxon>
    </lineage>
</organism>
<proteinExistence type="predicted"/>
<comment type="caution">
    <text evidence="1">The sequence shown here is derived from an EMBL/GenBank/DDBJ whole genome shotgun (WGS) entry which is preliminary data.</text>
</comment>
<dbReference type="Proteomes" id="UP000266861">
    <property type="component" value="Unassembled WGS sequence"/>
</dbReference>
<evidence type="ECO:0000313" key="1">
    <source>
        <dbReference type="EMBL" id="RHZ72106.1"/>
    </source>
</evidence>
<dbReference type="PANTHER" id="PTHR43160">
    <property type="entry name" value="ACONITATE HYDRATASE B"/>
    <property type="match status" value="1"/>
</dbReference>